<feature type="domain" description="C-type lectin" evidence="1">
    <location>
        <begin position="113"/>
        <end position="234"/>
    </location>
</feature>
<dbReference type="SUPFAM" id="SSF56436">
    <property type="entry name" value="C-type lectin-like"/>
    <property type="match status" value="1"/>
</dbReference>
<evidence type="ECO:0000313" key="2">
    <source>
        <dbReference type="EMBL" id="VDI59187.1"/>
    </source>
</evidence>
<reference evidence="2" key="1">
    <citation type="submission" date="2018-11" db="EMBL/GenBank/DDBJ databases">
        <authorList>
            <person name="Alioto T."/>
            <person name="Alioto T."/>
        </authorList>
    </citation>
    <scope>NUCLEOTIDE SEQUENCE</scope>
</reference>
<comment type="caution">
    <text evidence="2">The sequence shown here is derived from an EMBL/GenBank/DDBJ whole genome shotgun (WGS) entry which is preliminary data.</text>
</comment>
<dbReference type="InterPro" id="IPR001304">
    <property type="entry name" value="C-type_lectin-like"/>
</dbReference>
<keyword evidence="3" id="KW-1185">Reference proteome</keyword>
<protein>
    <recommendedName>
        <fullName evidence="1">C-type lectin domain-containing protein</fullName>
    </recommendedName>
</protein>
<dbReference type="OrthoDB" id="6151413at2759"/>
<organism evidence="2 3">
    <name type="scientific">Mytilus galloprovincialis</name>
    <name type="common">Mediterranean mussel</name>
    <dbReference type="NCBI Taxonomy" id="29158"/>
    <lineage>
        <taxon>Eukaryota</taxon>
        <taxon>Metazoa</taxon>
        <taxon>Spiralia</taxon>
        <taxon>Lophotrochozoa</taxon>
        <taxon>Mollusca</taxon>
        <taxon>Bivalvia</taxon>
        <taxon>Autobranchia</taxon>
        <taxon>Pteriomorphia</taxon>
        <taxon>Mytilida</taxon>
        <taxon>Mytiloidea</taxon>
        <taxon>Mytilidae</taxon>
        <taxon>Mytilinae</taxon>
        <taxon>Mytilus</taxon>
    </lineage>
</organism>
<dbReference type="EMBL" id="UYJE01007923">
    <property type="protein sequence ID" value="VDI59187.1"/>
    <property type="molecule type" value="Genomic_DNA"/>
</dbReference>
<dbReference type="InterPro" id="IPR016186">
    <property type="entry name" value="C-type_lectin-like/link_sf"/>
</dbReference>
<dbReference type="InterPro" id="IPR016187">
    <property type="entry name" value="CTDL_fold"/>
</dbReference>
<dbReference type="SMART" id="SM00034">
    <property type="entry name" value="CLECT"/>
    <property type="match status" value="1"/>
</dbReference>
<dbReference type="CDD" id="cd00037">
    <property type="entry name" value="CLECT"/>
    <property type="match status" value="1"/>
</dbReference>
<gene>
    <name evidence="2" type="ORF">MGAL_10B040286</name>
</gene>
<dbReference type="AlphaFoldDB" id="A0A8B6G692"/>
<proteinExistence type="predicted"/>
<evidence type="ECO:0000259" key="1">
    <source>
        <dbReference type="PROSITE" id="PS50041"/>
    </source>
</evidence>
<sequence>MVLQTTIRILMFSLISKSLENELFQFKFALLGPNIKTASFLSSEILMISLVRSRIECYSECALSDICLSITYQDQNCIQYISYPDTVLPMNGLNYVIFKPWCDVYSGFIYIRYLNLCYIVISNSVHCDQAGQVCSQHSASIIEIDSQAKQEFIVNVIDDDLIISGIFIAGQYTGGSWLRLDGTPLLYTNWDTRDTNNIQPNNRGDLGECIGIESDYQFYWHDYEISYEYGVICEQRN</sequence>
<dbReference type="Pfam" id="PF00059">
    <property type="entry name" value="Lectin_C"/>
    <property type="match status" value="1"/>
</dbReference>
<evidence type="ECO:0000313" key="3">
    <source>
        <dbReference type="Proteomes" id="UP000596742"/>
    </source>
</evidence>
<name>A0A8B6G692_MYTGA</name>
<dbReference type="Proteomes" id="UP000596742">
    <property type="component" value="Unassembled WGS sequence"/>
</dbReference>
<accession>A0A8B6G692</accession>
<dbReference type="PROSITE" id="PS50041">
    <property type="entry name" value="C_TYPE_LECTIN_2"/>
    <property type="match status" value="1"/>
</dbReference>
<dbReference type="Gene3D" id="3.10.100.10">
    <property type="entry name" value="Mannose-Binding Protein A, subunit A"/>
    <property type="match status" value="1"/>
</dbReference>